<evidence type="ECO:0000313" key="3">
    <source>
        <dbReference type="Proteomes" id="UP000235023"/>
    </source>
</evidence>
<keyword evidence="1" id="KW-1133">Transmembrane helix</keyword>
<reference evidence="3" key="1">
    <citation type="submission" date="2017-12" db="EMBL/GenBank/DDBJ databases">
        <authorList>
            <consortium name="DOE Joint Genome Institute"/>
            <person name="Mondo S.J."/>
            <person name="Kjaerbolling I."/>
            <person name="Vesth T.C."/>
            <person name="Frisvad J.C."/>
            <person name="Nybo J.L."/>
            <person name="Theobald S."/>
            <person name="Kuo A."/>
            <person name="Bowyer P."/>
            <person name="Matsuda Y."/>
            <person name="Lyhne E.K."/>
            <person name="Kogle M.E."/>
            <person name="Clum A."/>
            <person name="Lipzen A."/>
            <person name="Salamov A."/>
            <person name="Ngan C.Y."/>
            <person name="Daum C."/>
            <person name="Chiniquy J."/>
            <person name="Barry K."/>
            <person name="LaButti K."/>
            <person name="Haridas S."/>
            <person name="Simmons B.A."/>
            <person name="Magnuson J.K."/>
            <person name="Mortensen U.H."/>
            <person name="Larsen T.O."/>
            <person name="Grigoriev I.V."/>
            <person name="Baker S.E."/>
            <person name="Andersen M.R."/>
            <person name="Nordberg H.P."/>
            <person name="Cantor M.N."/>
            <person name="Hua S.X."/>
        </authorList>
    </citation>
    <scope>NUCLEOTIDE SEQUENCE [LARGE SCALE GENOMIC DNA]</scope>
    <source>
        <strain evidence="3">IBT 19404</strain>
    </source>
</reference>
<dbReference type="AlphaFoldDB" id="A0A2J5HLI3"/>
<evidence type="ECO:0000256" key="1">
    <source>
        <dbReference type="SAM" id="Phobius"/>
    </source>
</evidence>
<evidence type="ECO:0000313" key="2">
    <source>
        <dbReference type="EMBL" id="PLN77921.1"/>
    </source>
</evidence>
<dbReference type="Proteomes" id="UP000235023">
    <property type="component" value="Unassembled WGS sequence"/>
</dbReference>
<organism evidence="2 3">
    <name type="scientific">Aspergillus taichungensis</name>
    <dbReference type="NCBI Taxonomy" id="482145"/>
    <lineage>
        <taxon>Eukaryota</taxon>
        <taxon>Fungi</taxon>
        <taxon>Dikarya</taxon>
        <taxon>Ascomycota</taxon>
        <taxon>Pezizomycotina</taxon>
        <taxon>Eurotiomycetes</taxon>
        <taxon>Eurotiomycetidae</taxon>
        <taxon>Eurotiales</taxon>
        <taxon>Aspergillaceae</taxon>
        <taxon>Aspergillus</taxon>
        <taxon>Aspergillus subgen. Circumdati</taxon>
    </lineage>
</organism>
<name>A0A2J5HLI3_9EURO</name>
<keyword evidence="3" id="KW-1185">Reference proteome</keyword>
<sequence>MTVVQSLSDNDQPAKDRKTGGVIWWGITPLMPCQGIVFYISLTIGWLVVYHRISQ</sequence>
<dbReference type="EMBL" id="KZ559586">
    <property type="protein sequence ID" value="PLN77921.1"/>
    <property type="molecule type" value="Genomic_DNA"/>
</dbReference>
<protein>
    <submittedName>
        <fullName evidence="2">Uncharacterized protein</fullName>
    </submittedName>
</protein>
<accession>A0A2J5HLI3</accession>
<feature type="transmembrane region" description="Helical" evidence="1">
    <location>
        <begin position="22"/>
        <end position="49"/>
    </location>
</feature>
<gene>
    <name evidence="2" type="ORF">BDW42DRAFT_175970</name>
</gene>
<proteinExistence type="predicted"/>
<keyword evidence="1" id="KW-0472">Membrane</keyword>
<keyword evidence="1" id="KW-0812">Transmembrane</keyword>